<dbReference type="RefSeq" id="WP_119348775.1">
    <property type="nucleotide sequence ID" value="NZ_QWET01000003.1"/>
</dbReference>
<gene>
    <name evidence="1" type="ORF">D1164_04560</name>
</gene>
<proteinExistence type="predicted"/>
<dbReference type="Gene3D" id="1.10.1740.10">
    <property type="match status" value="1"/>
</dbReference>
<dbReference type="EMBL" id="QWET01000003">
    <property type="protein sequence ID" value="RIH66188.1"/>
    <property type="molecule type" value="Genomic_DNA"/>
</dbReference>
<evidence type="ECO:0000313" key="2">
    <source>
        <dbReference type="Proteomes" id="UP000266441"/>
    </source>
</evidence>
<keyword evidence="2" id="KW-1185">Reference proteome</keyword>
<dbReference type="AlphaFoldDB" id="A0A399D4T0"/>
<name>A0A399D4T0_9BACT</name>
<dbReference type="Proteomes" id="UP000266441">
    <property type="component" value="Unassembled WGS sequence"/>
</dbReference>
<comment type="caution">
    <text evidence="1">The sequence shown here is derived from an EMBL/GenBank/DDBJ whole genome shotgun (WGS) entry which is preliminary data.</text>
</comment>
<dbReference type="OrthoDB" id="1492347at2"/>
<evidence type="ECO:0000313" key="1">
    <source>
        <dbReference type="EMBL" id="RIH66188.1"/>
    </source>
</evidence>
<reference evidence="1 2" key="1">
    <citation type="journal article" date="2015" name="Int. J. Syst. Evol. Microbiol.">
        <title>Mariniphaga sediminis sp. nov., isolated from coastal sediment.</title>
        <authorList>
            <person name="Wang F.Q."/>
            <person name="Shen Q.Y."/>
            <person name="Chen G.J."/>
            <person name="Du Z.J."/>
        </authorList>
    </citation>
    <scope>NUCLEOTIDE SEQUENCE [LARGE SCALE GENOMIC DNA]</scope>
    <source>
        <strain evidence="1 2">SY21</strain>
    </source>
</reference>
<sequence length="217" mass="25099">MEIAVRNDSIIYLVDKIKNGDEKEVKIAQTRFYKIFAGYVYKLAVQSCSNFVDPNFLAKEVVQNTFIKAFDYLPNFTFKSGIKDEEANKIIKALLGQIGNKVLLNTIAEYINEKRCNKKIEIEELKIFENEDEELNVQPISNIFMKKLQSALNDLKEKDKHIVLTYAAEDCIDNTRHISENAMEFLCSAHKTTSANIRQRKKRALDKIKSKCFEETK</sequence>
<protein>
    <submittedName>
        <fullName evidence="1">Sigma-70 family RNA polymerase sigma factor</fullName>
    </submittedName>
</protein>
<accession>A0A399D4T0</accession>
<organism evidence="1 2">
    <name type="scientific">Mariniphaga sediminis</name>
    <dbReference type="NCBI Taxonomy" id="1628158"/>
    <lineage>
        <taxon>Bacteria</taxon>
        <taxon>Pseudomonadati</taxon>
        <taxon>Bacteroidota</taxon>
        <taxon>Bacteroidia</taxon>
        <taxon>Marinilabiliales</taxon>
        <taxon>Prolixibacteraceae</taxon>
        <taxon>Mariniphaga</taxon>
    </lineage>
</organism>